<keyword evidence="4 6" id="KW-1133">Transmembrane helix</keyword>
<feature type="transmembrane region" description="Helical" evidence="6">
    <location>
        <begin position="182"/>
        <end position="201"/>
    </location>
</feature>
<evidence type="ECO:0000256" key="3">
    <source>
        <dbReference type="ARBA" id="ARBA00022692"/>
    </source>
</evidence>
<proteinExistence type="inferred from homology"/>
<evidence type="ECO:0000256" key="2">
    <source>
        <dbReference type="ARBA" id="ARBA00008053"/>
    </source>
</evidence>
<dbReference type="GO" id="GO:0012505">
    <property type="term" value="C:endomembrane system"/>
    <property type="evidence" value="ECO:0007669"/>
    <property type="project" value="UniProtKB-SubCell"/>
</dbReference>
<organism evidence="7 8">
    <name type="scientific">Hypnocyclicus thermotrophus</name>
    <dbReference type="NCBI Taxonomy" id="1627895"/>
    <lineage>
        <taxon>Bacteria</taxon>
        <taxon>Fusobacteriati</taxon>
        <taxon>Fusobacteriota</taxon>
        <taxon>Fusobacteriia</taxon>
        <taxon>Fusobacteriales</taxon>
        <taxon>Fusobacteriaceae</taxon>
        <taxon>Hypnocyclicus</taxon>
    </lineage>
</organism>
<keyword evidence="8" id="KW-1185">Reference proteome</keyword>
<dbReference type="Pfam" id="PF04286">
    <property type="entry name" value="DUF445"/>
    <property type="match status" value="2"/>
</dbReference>
<dbReference type="AlphaFoldDB" id="A0AA46DY75"/>
<protein>
    <submittedName>
        <fullName evidence="7">Uncharacterized protein DUF445</fullName>
    </submittedName>
</protein>
<sequence>MQGILSFFTLIIIASLIGWFTNFVAIKLLFKPYEPINLGFFKLQGVIPKRREEIAINIAETIDRDLISMKDITKTINSIELEDEIDKIVDDIVEKKLKDDLFKNIPMIAMFVNDSMISKIKGYIKDVIEENKEELVNIIIHKLENEIDFKEIIVNKINQFSLEEVEKMTINIAKKELKHIELIGAILGAIIGVVQFLLIQIM</sequence>
<gene>
    <name evidence="7" type="ORF">EV215_1308</name>
</gene>
<feature type="transmembrane region" description="Helical" evidence="6">
    <location>
        <begin position="6"/>
        <end position="30"/>
    </location>
</feature>
<keyword evidence="3 6" id="KW-0812">Transmembrane</keyword>
<evidence type="ECO:0000313" key="8">
    <source>
        <dbReference type="Proteomes" id="UP000294678"/>
    </source>
</evidence>
<evidence type="ECO:0000313" key="7">
    <source>
        <dbReference type="EMBL" id="TDT69773.1"/>
    </source>
</evidence>
<dbReference type="RefSeq" id="WP_134113185.1">
    <property type="nucleotide sequence ID" value="NZ_SOBG01000005.1"/>
</dbReference>
<name>A0AA46DY75_9FUSO</name>
<comment type="similarity">
    <text evidence="2">Belongs to the UPF0754 family.</text>
</comment>
<dbReference type="EMBL" id="SOBG01000005">
    <property type="protein sequence ID" value="TDT69773.1"/>
    <property type="molecule type" value="Genomic_DNA"/>
</dbReference>
<accession>A0AA46DY75</accession>
<evidence type="ECO:0000256" key="5">
    <source>
        <dbReference type="ARBA" id="ARBA00023136"/>
    </source>
</evidence>
<reference evidence="7 8" key="1">
    <citation type="submission" date="2019-03" db="EMBL/GenBank/DDBJ databases">
        <title>Genomic Encyclopedia of Type Strains, Phase IV (KMG-IV): sequencing the most valuable type-strain genomes for metagenomic binning, comparative biology and taxonomic classification.</title>
        <authorList>
            <person name="Goeker M."/>
        </authorList>
    </citation>
    <scope>NUCLEOTIDE SEQUENCE [LARGE SCALE GENOMIC DNA]</scope>
    <source>
        <strain evidence="7 8">DSM 100055</strain>
    </source>
</reference>
<dbReference type="PANTHER" id="PTHR35791">
    <property type="entry name" value="UPF0754 MEMBRANE PROTEIN YHEB"/>
    <property type="match status" value="1"/>
</dbReference>
<dbReference type="Proteomes" id="UP000294678">
    <property type="component" value="Unassembled WGS sequence"/>
</dbReference>
<comment type="caution">
    <text evidence="7">The sequence shown here is derived from an EMBL/GenBank/DDBJ whole genome shotgun (WGS) entry which is preliminary data.</text>
</comment>
<dbReference type="PANTHER" id="PTHR35791:SF1">
    <property type="entry name" value="UPF0754 MEMBRANE PROTEIN YHEB"/>
    <property type="match status" value="1"/>
</dbReference>
<comment type="subcellular location">
    <subcellularLocation>
        <location evidence="1">Endomembrane system</location>
    </subcellularLocation>
</comment>
<evidence type="ECO:0000256" key="4">
    <source>
        <dbReference type="ARBA" id="ARBA00022989"/>
    </source>
</evidence>
<keyword evidence="5 6" id="KW-0472">Membrane</keyword>
<dbReference type="InterPro" id="IPR007383">
    <property type="entry name" value="DUF445"/>
</dbReference>
<evidence type="ECO:0000256" key="1">
    <source>
        <dbReference type="ARBA" id="ARBA00004308"/>
    </source>
</evidence>
<evidence type="ECO:0000256" key="6">
    <source>
        <dbReference type="SAM" id="Phobius"/>
    </source>
</evidence>